<accession>A0AAW9R8X4</accession>
<proteinExistence type="predicted"/>
<evidence type="ECO:0000313" key="2">
    <source>
        <dbReference type="Proteomes" id="UP001359886"/>
    </source>
</evidence>
<name>A0AAW9R8X4_9GAMM</name>
<dbReference type="EMBL" id="JAZHOG010000013">
    <property type="protein sequence ID" value="MEJ8569367.1"/>
    <property type="molecule type" value="Genomic_DNA"/>
</dbReference>
<keyword evidence="2" id="KW-1185">Reference proteome</keyword>
<protein>
    <submittedName>
        <fullName evidence="1">Uncharacterized protein</fullName>
    </submittedName>
</protein>
<organism evidence="1 2">
    <name type="scientific">Elongatibacter sediminis</name>
    <dbReference type="NCBI Taxonomy" id="3119006"/>
    <lineage>
        <taxon>Bacteria</taxon>
        <taxon>Pseudomonadati</taxon>
        <taxon>Pseudomonadota</taxon>
        <taxon>Gammaproteobacteria</taxon>
        <taxon>Chromatiales</taxon>
        <taxon>Wenzhouxiangellaceae</taxon>
        <taxon>Elongatibacter</taxon>
    </lineage>
</organism>
<comment type="caution">
    <text evidence="1">The sequence shown here is derived from an EMBL/GenBank/DDBJ whole genome shotgun (WGS) entry which is preliminary data.</text>
</comment>
<reference evidence="1 2" key="1">
    <citation type="submission" date="2024-02" db="EMBL/GenBank/DDBJ databases">
        <title>A novel Wenzhouxiangellaceae bacterium, isolated from coastal sediments.</title>
        <authorList>
            <person name="Du Z.-J."/>
            <person name="Ye Y.-Q."/>
            <person name="Zhang X.-Y."/>
        </authorList>
    </citation>
    <scope>NUCLEOTIDE SEQUENCE [LARGE SCALE GENOMIC DNA]</scope>
    <source>
        <strain evidence="1 2">CH-27</strain>
    </source>
</reference>
<dbReference type="RefSeq" id="WP_354696690.1">
    <property type="nucleotide sequence ID" value="NZ_JAZHOG010000013.1"/>
</dbReference>
<evidence type="ECO:0000313" key="1">
    <source>
        <dbReference type="EMBL" id="MEJ8569367.1"/>
    </source>
</evidence>
<gene>
    <name evidence="1" type="ORF">V3330_17205</name>
</gene>
<sequence length="66" mass="7135">MNISEQFAVLTPELAVKSVPVGPSLYDDLDRDFGGFGGHVLISSHAFESDLFITPGEGTLNREQPD</sequence>
<dbReference type="Proteomes" id="UP001359886">
    <property type="component" value="Unassembled WGS sequence"/>
</dbReference>
<dbReference type="AlphaFoldDB" id="A0AAW9R8X4"/>